<feature type="transmembrane region" description="Helical" evidence="8">
    <location>
        <begin position="179"/>
        <end position="198"/>
    </location>
</feature>
<evidence type="ECO:0000313" key="11">
    <source>
        <dbReference type="Proteomes" id="UP001055868"/>
    </source>
</evidence>
<keyword evidence="4" id="KW-1003">Cell membrane</keyword>
<dbReference type="InterPro" id="IPR011701">
    <property type="entry name" value="MFS"/>
</dbReference>
<evidence type="ECO:0000256" key="1">
    <source>
        <dbReference type="ARBA" id="ARBA00004651"/>
    </source>
</evidence>
<organism evidence="10 11">
    <name type="scientific">Brachybacterium kimchii</name>
    <dbReference type="NCBI Taxonomy" id="2942909"/>
    <lineage>
        <taxon>Bacteria</taxon>
        <taxon>Bacillati</taxon>
        <taxon>Actinomycetota</taxon>
        <taxon>Actinomycetes</taxon>
        <taxon>Micrococcales</taxon>
        <taxon>Dermabacteraceae</taxon>
        <taxon>Brachybacterium</taxon>
    </lineage>
</organism>
<feature type="transmembrane region" description="Helical" evidence="8">
    <location>
        <begin position="356"/>
        <end position="376"/>
    </location>
</feature>
<keyword evidence="7 8" id="KW-0472">Membrane</keyword>
<dbReference type="PRINTS" id="PR00173">
    <property type="entry name" value="EDTRNSPORT"/>
</dbReference>
<protein>
    <submittedName>
        <fullName evidence="10">Multidrug effflux MFS transporter</fullName>
    </submittedName>
</protein>
<evidence type="ECO:0000256" key="8">
    <source>
        <dbReference type="SAM" id="Phobius"/>
    </source>
</evidence>
<comment type="similarity">
    <text evidence="2">Belongs to the major facilitator superfamily. Bcr/CmlA family.</text>
</comment>
<feature type="transmembrane region" description="Helical" evidence="8">
    <location>
        <begin position="115"/>
        <end position="136"/>
    </location>
</feature>
<keyword evidence="3" id="KW-0813">Transport</keyword>
<feature type="transmembrane region" description="Helical" evidence="8">
    <location>
        <begin position="226"/>
        <end position="250"/>
    </location>
</feature>
<sequence>MRAAVEHRSAGPRPAAGTRRPLVVAVVLGLLAVFGPFSMNLYLPVLPGLTHDLETTTALAQLTITGCLIGLAAGQLVAGPLSDRYGRRLPLLVGVVAYVVTSLLCAAAPSIEVLLVGRLLQGVAASTGVVIALAAGRDVYSGDRLVAYYGRFTVLSGLAGAISPVFGGLLALFTDWRGTFLALTILGAVVLLAVVLGLPETLRPERRRLGGGRDVSVLGLLADRRFLGIVLVMGLVNGGLFAYLSGSTFILQSTYGVGPQAYSVLIGIISGVYMLFGWLAGRVGTIWSTGRSLLLSVVVGLAGSAGVLATALLHLPLAAMMAALLVMVSGIAAATTAATSLGMAANPDAAGSASSLLGLARYAFGAAAAPVVGLFGDARIGTTLGVLSIAVMTASLAALSLVRTRDAPPAREAR</sequence>
<dbReference type="InterPro" id="IPR004812">
    <property type="entry name" value="Efflux_drug-R_Bcr/CmlA"/>
</dbReference>
<feature type="transmembrane region" description="Helical" evidence="8">
    <location>
        <begin position="59"/>
        <end position="77"/>
    </location>
</feature>
<name>A0ABY4NBR2_9MICO</name>
<keyword evidence="11" id="KW-1185">Reference proteome</keyword>
<dbReference type="InterPro" id="IPR005829">
    <property type="entry name" value="Sugar_transporter_CS"/>
</dbReference>
<keyword evidence="5 8" id="KW-0812">Transmembrane</keyword>
<dbReference type="InterPro" id="IPR036259">
    <property type="entry name" value="MFS_trans_sf"/>
</dbReference>
<feature type="transmembrane region" description="Helical" evidence="8">
    <location>
        <begin position="382"/>
        <end position="402"/>
    </location>
</feature>
<feature type="transmembrane region" description="Helical" evidence="8">
    <location>
        <begin position="148"/>
        <end position="173"/>
    </location>
</feature>
<dbReference type="InterPro" id="IPR020846">
    <property type="entry name" value="MFS_dom"/>
</dbReference>
<evidence type="ECO:0000256" key="4">
    <source>
        <dbReference type="ARBA" id="ARBA00022475"/>
    </source>
</evidence>
<keyword evidence="6 8" id="KW-1133">Transmembrane helix</keyword>
<dbReference type="SUPFAM" id="SSF103473">
    <property type="entry name" value="MFS general substrate transporter"/>
    <property type="match status" value="1"/>
</dbReference>
<dbReference type="EMBL" id="CP097218">
    <property type="protein sequence ID" value="UQN30908.1"/>
    <property type="molecule type" value="Genomic_DNA"/>
</dbReference>
<evidence type="ECO:0000313" key="10">
    <source>
        <dbReference type="EMBL" id="UQN30908.1"/>
    </source>
</evidence>
<dbReference type="PANTHER" id="PTHR23502">
    <property type="entry name" value="MAJOR FACILITATOR SUPERFAMILY"/>
    <property type="match status" value="1"/>
</dbReference>
<dbReference type="PROSITE" id="PS00216">
    <property type="entry name" value="SUGAR_TRANSPORT_1"/>
    <property type="match status" value="1"/>
</dbReference>
<feature type="domain" description="Major facilitator superfamily (MFS) profile" evidence="9">
    <location>
        <begin position="24"/>
        <end position="406"/>
    </location>
</feature>
<evidence type="ECO:0000256" key="3">
    <source>
        <dbReference type="ARBA" id="ARBA00022448"/>
    </source>
</evidence>
<feature type="transmembrane region" description="Helical" evidence="8">
    <location>
        <begin position="89"/>
        <end position="109"/>
    </location>
</feature>
<evidence type="ECO:0000256" key="2">
    <source>
        <dbReference type="ARBA" id="ARBA00006236"/>
    </source>
</evidence>
<evidence type="ECO:0000256" key="6">
    <source>
        <dbReference type="ARBA" id="ARBA00022989"/>
    </source>
</evidence>
<dbReference type="CDD" id="cd17320">
    <property type="entry name" value="MFS_MdfA_MDR_like"/>
    <property type="match status" value="1"/>
</dbReference>
<gene>
    <name evidence="10" type="ORF">M4486_06325</name>
</gene>
<dbReference type="Gene3D" id="1.20.1720.10">
    <property type="entry name" value="Multidrug resistance protein D"/>
    <property type="match status" value="1"/>
</dbReference>
<comment type="subcellular location">
    <subcellularLocation>
        <location evidence="1">Cell membrane</location>
        <topology evidence="1">Multi-pass membrane protein</topology>
    </subcellularLocation>
</comment>
<feature type="transmembrane region" description="Helical" evidence="8">
    <location>
        <begin position="293"/>
        <end position="313"/>
    </location>
</feature>
<reference evidence="10" key="1">
    <citation type="submission" date="2022-05" db="EMBL/GenBank/DDBJ databases">
        <title>Genomic analysis of Brachybacterium sp. CBA3104.</title>
        <authorList>
            <person name="Roh S.W."/>
            <person name="Kim Y.B."/>
            <person name="Kim Y."/>
        </authorList>
    </citation>
    <scope>NUCLEOTIDE SEQUENCE</scope>
    <source>
        <strain evidence="10">CBA3104</strain>
    </source>
</reference>
<dbReference type="PROSITE" id="PS50850">
    <property type="entry name" value="MFS"/>
    <property type="match status" value="1"/>
</dbReference>
<dbReference type="Pfam" id="PF07690">
    <property type="entry name" value="MFS_1"/>
    <property type="match status" value="1"/>
</dbReference>
<feature type="transmembrane region" description="Helical" evidence="8">
    <location>
        <begin position="21"/>
        <end position="39"/>
    </location>
</feature>
<dbReference type="Proteomes" id="UP001055868">
    <property type="component" value="Chromosome"/>
</dbReference>
<dbReference type="RefSeq" id="WP_249480307.1">
    <property type="nucleotide sequence ID" value="NZ_CP097218.1"/>
</dbReference>
<dbReference type="NCBIfam" id="TIGR00710">
    <property type="entry name" value="efflux_Bcr_CflA"/>
    <property type="match status" value="1"/>
</dbReference>
<dbReference type="PANTHER" id="PTHR23502:SF132">
    <property type="entry name" value="POLYAMINE TRANSPORTER 2-RELATED"/>
    <property type="match status" value="1"/>
</dbReference>
<evidence type="ECO:0000256" key="7">
    <source>
        <dbReference type="ARBA" id="ARBA00023136"/>
    </source>
</evidence>
<proteinExistence type="inferred from homology"/>
<feature type="transmembrane region" description="Helical" evidence="8">
    <location>
        <begin position="319"/>
        <end position="344"/>
    </location>
</feature>
<feature type="transmembrane region" description="Helical" evidence="8">
    <location>
        <begin position="262"/>
        <end position="281"/>
    </location>
</feature>
<accession>A0ABY4NBR2</accession>
<evidence type="ECO:0000259" key="9">
    <source>
        <dbReference type="PROSITE" id="PS50850"/>
    </source>
</evidence>
<evidence type="ECO:0000256" key="5">
    <source>
        <dbReference type="ARBA" id="ARBA00022692"/>
    </source>
</evidence>